<dbReference type="RefSeq" id="WP_249321727.1">
    <property type="nucleotide sequence ID" value="NZ_CP060632.1"/>
</dbReference>
<proteinExistence type="predicted"/>
<evidence type="ECO:0000313" key="2">
    <source>
        <dbReference type="Proteomes" id="UP000515819"/>
    </source>
</evidence>
<dbReference type="Gene3D" id="3.90.75.20">
    <property type="match status" value="1"/>
</dbReference>
<organism evidence="1 2">
    <name type="scientific">Wujia chipingensis</name>
    <dbReference type="NCBI Taxonomy" id="2763670"/>
    <lineage>
        <taxon>Bacteria</taxon>
        <taxon>Bacillati</taxon>
        <taxon>Bacillota</taxon>
        <taxon>Clostridia</taxon>
        <taxon>Lachnospirales</taxon>
        <taxon>Lachnospiraceae</taxon>
        <taxon>Wujia</taxon>
    </lineage>
</organism>
<reference evidence="1 2" key="1">
    <citation type="submission" date="2020-08" db="EMBL/GenBank/DDBJ databases">
        <authorList>
            <person name="Liu C."/>
            <person name="Sun Q."/>
        </authorList>
    </citation>
    <scope>NUCLEOTIDE SEQUENCE [LARGE SCALE GENOMIC DNA]</scope>
    <source>
        <strain evidence="1 2">NSJ-4</strain>
    </source>
</reference>
<dbReference type="Proteomes" id="UP000515819">
    <property type="component" value="Chromosome"/>
</dbReference>
<gene>
    <name evidence="1" type="ORF">H9Q76_04610</name>
</gene>
<name>A0A7G9FPT8_9FIRM</name>
<keyword evidence="2" id="KW-1185">Reference proteome</keyword>
<dbReference type="KEGG" id="wcp:H9Q76_04610"/>
<protein>
    <submittedName>
        <fullName evidence="1">Uncharacterized protein</fullName>
    </submittedName>
</protein>
<dbReference type="EMBL" id="CP060632">
    <property type="protein sequence ID" value="QNM00570.1"/>
    <property type="molecule type" value="Genomic_DNA"/>
</dbReference>
<sequence>MAYIKVKDRRILERKEFRDYIKLSDDKVLDTKKNNIDLLGDDEIFVQVEDTEHYWISNYGRLTNNMRKDKTFFFHKMNSGNSERSVHWTIVTYDFDGSAIHEETSPEILVAKHFLIKSTGCNKIWYIDEDVNNNYYKNLIYVSAEEYELLRKHVKTVAELGREQEYYDYNTVKGNPAYSIWAGIYRRCYGGNSLLVNRCYDDAFMYDEWKNSRDAFAEWYSANY</sequence>
<dbReference type="AlphaFoldDB" id="A0A7G9FPT8"/>
<evidence type="ECO:0000313" key="1">
    <source>
        <dbReference type="EMBL" id="QNM00570.1"/>
    </source>
</evidence>
<accession>A0A7G9FPT8</accession>